<evidence type="ECO:0000313" key="2">
    <source>
        <dbReference type="Proteomes" id="UP000219271"/>
    </source>
</evidence>
<dbReference type="InterPro" id="IPR029045">
    <property type="entry name" value="ClpP/crotonase-like_dom_sf"/>
</dbReference>
<dbReference type="Proteomes" id="UP000219271">
    <property type="component" value="Unassembled WGS sequence"/>
</dbReference>
<name>A0A286DR12_9GAMM</name>
<dbReference type="SUPFAM" id="SSF52096">
    <property type="entry name" value="ClpP/crotonase"/>
    <property type="match status" value="1"/>
</dbReference>
<proteinExistence type="predicted"/>
<dbReference type="OrthoDB" id="9806592at2"/>
<protein>
    <submittedName>
        <fullName evidence="1">Clp protease</fullName>
    </submittedName>
</protein>
<dbReference type="Gene3D" id="3.90.226.10">
    <property type="entry name" value="2-enoyl-CoA Hydratase, Chain A, domain 1"/>
    <property type="match status" value="1"/>
</dbReference>
<reference evidence="2" key="1">
    <citation type="submission" date="2017-09" db="EMBL/GenBank/DDBJ databases">
        <authorList>
            <person name="Varghese N."/>
            <person name="Submissions S."/>
        </authorList>
    </citation>
    <scope>NUCLEOTIDE SEQUENCE [LARGE SCALE GENOMIC DNA]</scope>
    <source>
        <strain evidence="2">JKS000234</strain>
    </source>
</reference>
<gene>
    <name evidence="1" type="ORF">SAMN06273570_4939</name>
</gene>
<keyword evidence="2" id="KW-1185">Reference proteome</keyword>
<keyword evidence="1" id="KW-0378">Hydrolase</keyword>
<dbReference type="GO" id="GO:0006508">
    <property type="term" value="P:proteolysis"/>
    <property type="evidence" value="ECO:0007669"/>
    <property type="project" value="UniProtKB-KW"/>
</dbReference>
<keyword evidence="1" id="KW-0645">Protease</keyword>
<evidence type="ECO:0000313" key="1">
    <source>
        <dbReference type="EMBL" id="SOD61108.1"/>
    </source>
</evidence>
<dbReference type="GO" id="GO:0008233">
    <property type="term" value="F:peptidase activity"/>
    <property type="evidence" value="ECO:0007669"/>
    <property type="project" value="UniProtKB-KW"/>
</dbReference>
<accession>A0A286DR12</accession>
<dbReference type="Pfam" id="PF00574">
    <property type="entry name" value="CLP_protease"/>
    <property type="match status" value="1"/>
</dbReference>
<dbReference type="EMBL" id="OCMY01000003">
    <property type="protein sequence ID" value="SOD61108.1"/>
    <property type="molecule type" value="Genomic_DNA"/>
</dbReference>
<organism evidence="1 2">
    <name type="scientific">Candidatus Pantoea floridensis</name>
    <dbReference type="NCBI Taxonomy" id="1938870"/>
    <lineage>
        <taxon>Bacteria</taxon>
        <taxon>Pseudomonadati</taxon>
        <taxon>Pseudomonadota</taxon>
        <taxon>Gammaproteobacteria</taxon>
        <taxon>Enterobacterales</taxon>
        <taxon>Erwiniaceae</taxon>
        <taxon>Pantoea</taxon>
    </lineage>
</organism>
<sequence length="180" mass="19447">MLHTVHFLCPVTAQTLSSFQQCCLQAVGNGASSLLIHISSGGGDLISGFTAYHFLKSLPVSVITHNISNVESVANVIFMAGTERRANPGSRFLLHPLHWGFTTPAADHARMVEWSKCLDNDFQRFINVLNSETKRNDVDWGALINAATILDADTAAANGMVTSVTKATLSNSAANWWVTC</sequence>
<dbReference type="AlphaFoldDB" id="A0A286DR12"/>
<dbReference type="InterPro" id="IPR023562">
    <property type="entry name" value="ClpP/TepA"/>
</dbReference>